<dbReference type="PROSITE" id="PS50023">
    <property type="entry name" value="LIM_DOMAIN_2"/>
    <property type="match status" value="2"/>
</dbReference>
<dbReference type="PROSITE" id="PS00478">
    <property type="entry name" value="LIM_DOMAIN_1"/>
    <property type="match status" value="2"/>
</dbReference>
<reference evidence="8" key="1">
    <citation type="submission" date="2024-06" db="EMBL/GenBank/DDBJ databases">
        <authorList>
            <person name="Liu X."/>
            <person name="Lenzi L."/>
            <person name="Haldenby T S."/>
            <person name="Uol C."/>
        </authorList>
    </citation>
    <scope>NUCLEOTIDE SEQUENCE</scope>
</reference>
<dbReference type="GO" id="GO:0005634">
    <property type="term" value="C:nucleus"/>
    <property type="evidence" value="ECO:0007669"/>
    <property type="project" value="TreeGrafter"/>
</dbReference>
<dbReference type="GO" id="GO:0003713">
    <property type="term" value="F:transcription coactivator activity"/>
    <property type="evidence" value="ECO:0007669"/>
    <property type="project" value="TreeGrafter"/>
</dbReference>
<dbReference type="Pfam" id="PF00412">
    <property type="entry name" value="LIM"/>
    <property type="match status" value="2"/>
</dbReference>
<name>A0AAV2TEZ5_CALDB</name>
<keyword evidence="1 5" id="KW-0479">Metal-binding</keyword>
<feature type="domain" description="LIM zinc-binding" evidence="7">
    <location>
        <begin position="15"/>
        <end position="77"/>
    </location>
</feature>
<dbReference type="Proteomes" id="UP001497525">
    <property type="component" value="Unassembled WGS sequence"/>
</dbReference>
<evidence type="ECO:0000313" key="8">
    <source>
        <dbReference type="EMBL" id="CAL5133783.1"/>
    </source>
</evidence>
<dbReference type="EMBL" id="CAXLJL010000157">
    <property type="protein sequence ID" value="CAL5133783.1"/>
    <property type="molecule type" value="Genomic_DNA"/>
</dbReference>
<organism evidence="8 9">
    <name type="scientific">Calicophoron daubneyi</name>
    <name type="common">Rumen fluke</name>
    <name type="synonym">Paramphistomum daubneyi</name>
    <dbReference type="NCBI Taxonomy" id="300641"/>
    <lineage>
        <taxon>Eukaryota</taxon>
        <taxon>Metazoa</taxon>
        <taxon>Spiralia</taxon>
        <taxon>Lophotrochozoa</taxon>
        <taxon>Platyhelminthes</taxon>
        <taxon>Trematoda</taxon>
        <taxon>Digenea</taxon>
        <taxon>Plagiorchiida</taxon>
        <taxon>Pronocephalata</taxon>
        <taxon>Paramphistomoidea</taxon>
        <taxon>Paramphistomidae</taxon>
        <taxon>Calicophoron</taxon>
    </lineage>
</organism>
<dbReference type="SUPFAM" id="SSF57716">
    <property type="entry name" value="Glucocorticoid receptor-like (DNA-binding domain)"/>
    <property type="match status" value="3"/>
</dbReference>
<sequence>MSKTSVEDTGTPSPLCCGRCRIPIREPHLLLANGQYWHEDCLRCACCDARLAELDKIFYVKADMPLCRRDYLRLYGQTGECVICHKRILAFEFVMRIHENVYHLNCFCCQRCHLRFCVGDKFYINKRTILCEQDYMDLSLLSLASSHLSNPELACLDGHPDCYLNKAFPQMNELIPTNDEIHRFTAYQKNIGHSAEGGLAIAASTFGVVGTSGTDGNIKLEDESAMKSRLSVLCAFAPDVRASLTSDVSDDRSSGYGSPSPSATNTS</sequence>
<proteinExistence type="predicted"/>
<gene>
    <name evidence="8" type="ORF">CDAUBV1_LOCUS7025</name>
</gene>
<accession>A0AAV2TEZ5</accession>
<feature type="compositionally biased region" description="Polar residues" evidence="6">
    <location>
        <begin position="255"/>
        <end position="267"/>
    </location>
</feature>
<dbReference type="GO" id="GO:0140297">
    <property type="term" value="F:DNA-binding transcription factor binding"/>
    <property type="evidence" value="ECO:0007669"/>
    <property type="project" value="TreeGrafter"/>
</dbReference>
<comment type="caution">
    <text evidence="8">The sequence shown here is derived from an EMBL/GenBank/DDBJ whole genome shotgun (WGS) entry which is preliminary data.</text>
</comment>
<keyword evidence="4 5" id="KW-0440">LIM domain</keyword>
<evidence type="ECO:0000256" key="5">
    <source>
        <dbReference type="PROSITE-ProRule" id="PRU00125"/>
    </source>
</evidence>
<evidence type="ECO:0000259" key="7">
    <source>
        <dbReference type="PROSITE" id="PS50023"/>
    </source>
</evidence>
<evidence type="ECO:0000256" key="6">
    <source>
        <dbReference type="SAM" id="MobiDB-lite"/>
    </source>
</evidence>
<dbReference type="InterPro" id="IPR001781">
    <property type="entry name" value="Znf_LIM"/>
</dbReference>
<dbReference type="SMART" id="SM00132">
    <property type="entry name" value="LIM"/>
    <property type="match status" value="2"/>
</dbReference>
<evidence type="ECO:0000256" key="1">
    <source>
        <dbReference type="ARBA" id="ARBA00022723"/>
    </source>
</evidence>
<dbReference type="GO" id="GO:0046872">
    <property type="term" value="F:metal ion binding"/>
    <property type="evidence" value="ECO:0007669"/>
    <property type="project" value="UniProtKB-KW"/>
</dbReference>
<evidence type="ECO:0000256" key="4">
    <source>
        <dbReference type="ARBA" id="ARBA00023038"/>
    </source>
</evidence>
<evidence type="ECO:0000256" key="2">
    <source>
        <dbReference type="ARBA" id="ARBA00022737"/>
    </source>
</evidence>
<feature type="domain" description="LIM zinc-binding" evidence="7">
    <location>
        <begin position="79"/>
        <end position="141"/>
    </location>
</feature>
<keyword evidence="2" id="KW-0677">Repeat</keyword>
<dbReference type="PANTHER" id="PTHR45787:SF1">
    <property type="entry name" value="LIM ZINC-BINDING DOMAIN-CONTAINING PROTEIN"/>
    <property type="match status" value="1"/>
</dbReference>
<feature type="region of interest" description="Disordered" evidence="6">
    <location>
        <begin position="245"/>
        <end position="267"/>
    </location>
</feature>
<dbReference type="Gene3D" id="2.10.110.10">
    <property type="entry name" value="Cysteine Rich Protein"/>
    <property type="match status" value="2"/>
</dbReference>
<evidence type="ECO:0000313" key="9">
    <source>
        <dbReference type="Proteomes" id="UP001497525"/>
    </source>
</evidence>
<dbReference type="AlphaFoldDB" id="A0AAV2TEZ5"/>
<keyword evidence="3 5" id="KW-0862">Zinc</keyword>
<protein>
    <recommendedName>
        <fullName evidence="7">LIM zinc-binding domain-containing protein</fullName>
    </recommendedName>
</protein>
<dbReference type="GO" id="GO:0045944">
    <property type="term" value="P:positive regulation of transcription by RNA polymerase II"/>
    <property type="evidence" value="ECO:0007669"/>
    <property type="project" value="TreeGrafter"/>
</dbReference>
<evidence type="ECO:0000256" key="3">
    <source>
        <dbReference type="ARBA" id="ARBA00022833"/>
    </source>
</evidence>
<dbReference type="PANTHER" id="PTHR45787">
    <property type="entry name" value="LD11652P"/>
    <property type="match status" value="1"/>
</dbReference>
<dbReference type="InterPro" id="IPR050945">
    <property type="entry name" value="LMO_RBTN_TF"/>
</dbReference>